<organism evidence="1 2">
    <name type="scientific">Paraglomus occultum</name>
    <dbReference type="NCBI Taxonomy" id="144539"/>
    <lineage>
        <taxon>Eukaryota</taxon>
        <taxon>Fungi</taxon>
        <taxon>Fungi incertae sedis</taxon>
        <taxon>Mucoromycota</taxon>
        <taxon>Glomeromycotina</taxon>
        <taxon>Glomeromycetes</taxon>
        <taxon>Paraglomerales</taxon>
        <taxon>Paraglomeraceae</taxon>
        <taxon>Paraglomus</taxon>
    </lineage>
</organism>
<dbReference type="PANTHER" id="PTHR22876:SF5">
    <property type="entry name" value="CHROMOSOME 9 OPEN READING FRAME 85"/>
    <property type="match status" value="1"/>
</dbReference>
<feature type="non-terminal residue" evidence="1">
    <location>
        <position position="88"/>
    </location>
</feature>
<evidence type="ECO:0000313" key="2">
    <source>
        <dbReference type="Proteomes" id="UP000789572"/>
    </source>
</evidence>
<name>A0A9N9E039_9GLOM</name>
<dbReference type="Proteomes" id="UP000789572">
    <property type="component" value="Unassembled WGS sequence"/>
</dbReference>
<protein>
    <submittedName>
        <fullName evidence="1">9460_t:CDS:1</fullName>
    </submittedName>
</protein>
<accession>A0A9N9E039</accession>
<keyword evidence="2" id="KW-1185">Reference proteome</keyword>
<evidence type="ECO:0000313" key="1">
    <source>
        <dbReference type="EMBL" id="CAG8655617.1"/>
    </source>
</evidence>
<dbReference type="InterPro" id="IPR019351">
    <property type="entry name" value="DUF2039"/>
</dbReference>
<reference evidence="1" key="1">
    <citation type="submission" date="2021-06" db="EMBL/GenBank/DDBJ databases">
        <authorList>
            <person name="Kallberg Y."/>
            <person name="Tangrot J."/>
            <person name="Rosling A."/>
        </authorList>
    </citation>
    <scope>NUCLEOTIDE SEQUENCE</scope>
    <source>
        <strain evidence="1">IA702</strain>
    </source>
</reference>
<comment type="caution">
    <text evidence="1">The sequence shown here is derived from an EMBL/GenBank/DDBJ whole genome shotgun (WGS) entry which is preliminary data.</text>
</comment>
<gene>
    <name evidence="1" type="ORF">POCULU_LOCUS10187</name>
</gene>
<dbReference type="AlphaFoldDB" id="A0A9N9E039"/>
<dbReference type="Pfam" id="PF10217">
    <property type="entry name" value="DUF2039"/>
    <property type="match status" value="1"/>
</dbReference>
<dbReference type="EMBL" id="CAJVPJ010004782">
    <property type="protein sequence ID" value="CAG8655617.1"/>
    <property type="molecule type" value="Genomic_DNA"/>
</dbReference>
<proteinExistence type="predicted"/>
<dbReference type="PANTHER" id="PTHR22876">
    <property type="entry name" value="ZGC:101016"/>
    <property type="match status" value="1"/>
</dbReference>
<sequence length="88" mass="9910">MVTHTYYWTNSSVGCLEKTVKEAYHILCNKCASANGVCAKCQGAVDIKSGESDQDSRNLEKILPLLSERKRRTYLRKLEKGEEIDITA</sequence>
<dbReference type="OrthoDB" id="250548at2759"/>